<dbReference type="GO" id="GO:0008168">
    <property type="term" value="F:methyltransferase activity"/>
    <property type="evidence" value="ECO:0007669"/>
    <property type="project" value="UniProtKB-KW"/>
</dbReference>
<sequence>MGSPDCTSSPKQDIDEDVAMNIDSSNKSTKPGSGEDADGLDHSARKRSATDRYESRKRVAGSSRADCNQDGYEATKEFSKQLKKKIEVNALEKMSSW</sequence>
<protein>
    <submittedName>
        <fullName evidence="2">Methyltransferase 1</fullName>
    </submittedName>
</protein>
<dbReference type="GO" id="GO:0032259">
    <property type="term" value="P:methylation"/>
    <property type="evidence" value="ECO:0007669"/>
    <property type="project" value="UniProtKB-KW"/>
</dbReference>
<organism evidence="2 3">
    <name type="scientific">Olea europaea subsp. europaea</name>
    <dbReference type="NCBI Taxonomy" id="158383"/>
    <lineage>
        <taxon>Eukaryota</taxon>
        <taxon>Viridiplantae</taxon>
        <taxon>Streptophyta</taxon>
        <taxon>Embryophyta</taxon>
        <taxon>Tracheophyta</taxon>
        <taxon>Spermatophyta</taxon>
        <taxon>Magnoliopsida</taxon>
        <taxon>eudicotyledons</taxon>
        <taxon>Gunneridae</taxon>
        <taxon>Pentapetalae</taxon>
        <taxon>asterids</taxon>
        <taxon>lamiids</taxon>
        <taxon>Lamiales</taxon>
        <taxon>Oleaceae</taxon>
        <taxon>Oleeae</taxon>
        <taxon>Olea</taxon>
    </lineage>
</organism>
<comment type="caution">
    <text evidence="2">The sequence shown here is derived from an EMBL/GenBank/DDBJ whole genome shotgun (WGS) entry which is preliminary data.</text>
</comment>
<keyword evidence="3" id="KW-1185">Reference proteome</keyword>
<dbReference type="EMBL" id="CACTIH010001814">
    <property type="protein sequence ID" value="CAA2963917.1"/>
    <property type="molecule type" value="Genomic_DNA"/>
</dbReference>
<feature type="region of interest" description="Disordered" evidence="1">
    <location>
        <begin position="1"/>
        <end position="73"/>
    </location>
</feature>
<feature type="compositionally biased region" description="Polar residues" evidence="1">
    <location>
        <begin position="1"/>
        <end position="11"/>
    </location>
</feature>
<accession>A0A8S0Q983</accession>
<dbReference type="Proteomes" id="UP000594638">
    <property type="component" value="Unassembled WGS sequence"/>
</dbReference>
<evidence type="ECO:0000313" key="2">
    <source>
        <dbReference type="EMBL" id="CAA2963917.1"/>
    </source>
</evidence>
<keyword evidence="2" id="KW-0489">Methyltransferase</keyword>
<keyword evidence="2" id="KW-0808">Transferase</keyword>
<proteinExistence type="predicted"/>
<evidence type="ECO:0000313" key="3">
    <source>
        <dbReference type="Proteomes" id="UP000594638"/>
    </source>
</evidence>
<dbReference type="Gramene" id="OE9A017090T1">
    <property type="protein sequence ID" value="OE9A017090C1"/>
    <property type="gene ID" value="OE9A017090"/>
</dbReference>
<evidence type="ECO:0000256" key="1">
    <source>
        <dbReference type="SAM" id="MobiDB-lite"/>
    </source>
</evidence>
<dbReference type="AlphaFoldDB" id="A0A8S0Q983"/>
<feature type="compositionally biased region" description="Basic and acidic residues" evidence="1">
    <location>
        <begin position="39"/>
        <end position="57"/>
    </location>
</feature>
<feature type="compositionally biased region" description="Polar residues" evidence="1">
    <location>
        <begin position="22"/>
        <end position="31"/>
    </location>
</feature>
<reference evidence="2 3" key="1">
    <citation type="submission" date="2019-12" db="EMBL/GenBank/DDBJ databases">
        <authorList>
            <person name="Alioto T."/>
            <person name="Alioto T."/>
            <person name="Gomez Garrido J."/>
        </authorList>
    </citation>
    <scope>NUCLEOTIDE SEQUENCE [LARGE SCALE GENOMIC DNA]</scope>
</reference>
<name>A0A8S0Q983_OLEEU</name>
<gene>
    <name evidence="2" type="ORF">OLEA9_A017090</name>
</gene>